<dbReference type="OrthoDB" id="10517174at2759"/>
<accession>A0A8X6PGP7</accession>
<sequence length="114" mass="12834">MKGIWKKCVKRFANYIESLDNLEQTDVIHAIVGFINALHLDTQVEDITELGDYTNGELTNEDLINLEELQHLEEKEEKKNHLKISTLESTTSVTLSSSLLPGPSTAPDNQINQL</sequence>
<dbReference type="EMBL" id="BMAW01114824">
    <property type="protein sequence ID" value="GFT63518.1"/>
    <property type="molecule type" value="Genomic_DNA"/>
</dbReference>
<evidence type="ECO:0000313" key="3">
    <source>
        <dbReference type="Proteomes" id="UP000887013"/>
    </source>
</evidence>
<dbReference type="Proteomes" id="UP000887013">
    <property type="component" value="Unassembled WGS sequence"/>
</dbReference>
<name>A0A8X6PGP7_NEPPI</name>
<evidence type="ECO:0000313" key="2">
    <source>
        <dbReference type="EMBL" id="GFT63518.1"/>
    </source>
</evidence>
<gene>
    <name evidence="2" type="ORF">NPIL_183751</name>
</gene>
<proteinExistence type="predicted"/>
<organism evidence="2 3">
    <name type="scientific">Nephila pilipes</name>
    <name type="common">Giant wood spider</name>
    <name type="synonym">Nephila maculata</name>
    <dbReference type="NCBI Taxonomy" id="299642"/>
    <lineage>
        <taxon>Eukaryota</taxon>
        <taxon>Metazoa</taxon>
        <taxon>Ecdysozoa</taxon>
        <taxon>Arthropoda</taxon>
        <taxon>Chelicerata</taxon>
        <taxon>Arachnida</taxon>
        <taxon>Araneae</taxon>
        <taxon>Araneomorphae</taxon>
        <taxon>Entelegynae</taxon>
        <taxon>Araneoidea</taxon>
        <taxon>Nephilidae</taxon>
        <taxon>Nephila</taxon>
    </lineage>
</organism>
<comment type="caution">
    <text evidence="2">The sequence shown here is derived from an EMBL/GenBank/DDBJ whole genome shotgun (WGS) entry which is preliminary data.</text>
</comment>
<dbReference type="AlphaFoldDB" id="A0A8X6PGP7"/>
<protein>
    <submittedName>
        <fullName evidence="2">Uncharacterized protein</fullName>
    </submittedName>
</protein>
<feature type="region of interest" description="Disordered" evidence="1">
    <location>
        <begin position="95"/>
        <end position="114"/>
    </location>
</feature>
<keyword evidence="3" id="KW-1185">Reference proteome</keyword>
<evidence type="ECO:0000256" key="1">
    <source>
        <dbReference type="SAM" id="MobiDB-lite"/>
    </source>
</evidence>
<reference evidence="2" key="1">
    <citation type="submission" date="2020-08" db="EMBL/GenBank/DDBJ databases">
        <title>Multicomponent nature underlies the extraordinary mechanical properties of spider dragline silk.</title>
        <authorList>
            <person name="Kono N."/>
            <person name="Nakamura H."/>
            <person name="Mori M."/>
            <person name="Yoshida Y."/>
            <person name="Ohtoshi R."/>
            <person name="Malay A.D."/>
            <person name="Moran D.A.P."/>
            <person name="Tomita M."/>
            <person name="Numata K."/>
            <person name="Arakawa K."/>
        </authorList>
    </citation>
    <scope>NUCLEOTIDE SEQUENCE</scope>
</reference>